<dbReference type="Pfam" id="PF03176">
    <property type="entry name" value="MMPL"/>
    <property type="match status" value="2"/>
</dbReference>
<evidence type="ECO:0000313" key="9">
    <source>
        <dbReference type="Proteomes" id="UP000617628"/>
    </source>
</evidence>
<dbReference type="InterPro" id="IPR050545">
    <property type="entry name" value="Mycobact_MmpL"/>
</dbReference>
<dbReference type="SUPFAM" id="SSF82866">
    <property type="entry name" value="Multidrug efflux transporter AcrB transmembrane domain"/>
    <property type="match status" value="2"/>
</dbReference>
<feature type="domain" description="SSD" evidence="7">
    <location>
        <begin position="674"/>
        <end position="766"/>
    </location>
</feature>
<proteinExistence type="predicted"/>
<evidence type="ECO:0000313" key="8">
    <source>
        <dbReference type="EMBL" id="MBK1878177.1"/>
    </source>
</evidence>
<evidence type="ECO:0000256" key="5">
    <source>
        <dbReference type="ARBA" id="ARBA00023136"/>
    </source>
</evidence>
<keyword evidence="5 6" id="KW-0472">Membrane</keyword>
<name>A0A934RWN8_9BACT</name>
<keyword evidence="2" id="KW-1003">Cell membrane</keyword>
<dbReference type="PANTHER" id="PTHR33406">
    <property type="entry name" value="MEMBRANE PROTEIN MJ1562-RELATED"/>
    <property type="match status" value="1"/>
</dbReference>
<feature type="transmembrane region" description="Helical" evidence="6">
    <location>
        <begin position="329"/>
        <end position="348"/>
    </location>
</feature>
<dbReference type="PANTHER" id="PTHR33406:SF12">
    <property type="entry name" value="BLR2997 PROTEIN"/>
    <property type="match status" value="1"/>
</dbReference>
<feature type="transmembrane region" description="Helical" evidence="6">
    <location>
        <begin position="231"/>
        <end position="250"/>
    </location>
</feature>
<feature type="transmembrane region" description="Helical" evidence="6">
    <location>
        <begin position="640"/>
        <end position="660"/>
    </location>
</feature>
<dbReference type="InterPro" id="IPR004869">
    <property type="entry name" value="MMPL_dom"/>
</dbReference>
<evidence type="ECO:0000256" key="6">
    <source>
        <dbReference type="SAM" id="Phobius"/>
    </source>
</evidence>
<feature type="transmembrane region" description="Helical" evidence="6">
    <location>
        <begin position="257"/>
        <end position="279"/>
    </location>
</feature>
<dbReference type="EMBL" id="JAENIL010000027">
    <property type="protein sequence ID" value="MBK1878177.1"/>
    <property type="molecule type" value="Genomic_DNA"/>
</dbReference>
<comment type="caution">
    <text evidence="8">The sequence shown here is derived from an EMBL/GenBank/DDBJ whole genome shotgun (WGS) entry which is preliminary data.</text>
</comment>
<evidence type="ECO:0000256" key="4">
    <source>
        <dbReference type="ARBA" id="ARBA00022989"/>
    </source>
</evidence>
<feature type="transmembrane region" description="Helical" evidence="6">
    <location>
        <begin position="744"/>
        <end position="767"/>
    </location>
</feature>
<comment type="subcellular location">
    <subcellularLocation>
        <location evidence="1">Cell membrane</location>
        <topology evidence="1">Multi-pass membrane protein</topology>
    </subcellularLocation>
</comment>
<feature type="transmembrane region" description="Helical" evidence="6">
    <location>
        <begin position="360"/>
        <end position="385"/>
    </location>
</feature>
<keyword evidence="4 6" id="KW-1133">Transmembrane helix</keyword>
<evidence type="ECO:0000259" key="7">
    <source>
        <dbReference type="PROSITE" id="PS50156"/>
    </source>
</evidence>
<dbReference type="RefSeq" id="WP_200356390.1">
    <property type="nucleotide sequence ID" value="NZ_JAENIL010000027.1"/>
</dbReference>
<feature type="transmembrane region" description="Helical" evidence="6">
    <location>
        <begin position="666"/>
        <end position="687"/>
    </location>
</feature>
<dbReference type="Proteomes" id="UP000617628">
    <property type="component" value="Unassembled WGS sequence"/>
</dbReference>
<feature type="domain" description="SSD" evidence="7">
    <location>
        <begin position="262"/>
        <end position="382"/>
    </location>
</feature>
<feature type="transmembrane region" description="Helical" evidence="6">
    <location>
        <begin position="406"/>
        <end position="427"/>
    </location>
</feature>
<dbReference type="AlphaFoldDB" id="A0A934RWN8"/>
<dbReference type="GO" id="GO:0005886">
    <property type="term" value="C:plasma membrane"/>
    <property type="evidence" value="ECO:0007669"/>
    <property type="project" value="UniProtKB-SubCell"/>
</dbReference>
<dbReference type="PROSITE" id="PS50156">
    <property type="entry name" value="SSD"/>
    <property type="match status" value="2"/>
</dbReference>
<reference evidence="8" key="1">
    <citation type="submission" date="2021-01" db="EMBL/GenBank/DDBJ databases">
        <title>Modified the classification status of verrucomicrobia.</title>
        <authorList>
            <person name="Feng X."/>
        </authorList>
    </citation>
    <scope>NUCLEOTIDE SEQUENCE</scope>
    <source>
        <strain evidence="8">KCTC 13126</strain>
    </source>
</reference>
<feature type="transmembrane region" description="Helical" evidence="6">
    <location>
        <begin position="707"/>
        <end position="732"/>
    </location>
</feature>
<keyword evidence="3 6" id="KW-0812">Transmembrane</keyword>
<dbReference type="Gene3D" id="1.20.1640.10">
    <property type="entry name" value="Multidrug efflux transporter AcrB transmembrane domain"/>
    <property type="match status" value="2"/>
</dbReference>
<keyword evidence="9" id="KW-1185">Reference proteome</keyword>
<sequence>MNQERPNPRAGRVERFAAWTLRNRWLVLLSSLVFVALTLVGTRNIRFDNSYRIFFSEENPQLQAFDALQAIYTKDDNILFVLTAPEDDIYEKSFLESVQWLTEEAWKLPFTTRVDSLTNFQNSVSQEDDIFVADLVEGDVPSDSSELSPIRDTALNEPLLYNRLINGQGRTTGVMLTLTLPEKDINEVPMATAAARELEARFNQKYPEVDTHLAGMVVMNNAFSESTINDMGTIVLPMFAAIFLVMAFLLRSVWSTLATGGVIMLTLLTSFGIMGWIGINMSPPLGSMPIMIMTLAVADSIHILVTFLNEMRNGRDKRAALVESVRINFSPVFLTTATTAIGFLSLNFSDAPPFRDLGNVVAIGVVAAWIFSILFLPAFISLLPVRVSTEKKAGWSFFDSWVDVLLRRRGTVLAGSVVVVAFMGVMVPRMELNDQWTKYFDTSLDIRVDMDYAEENLTGMTNIEFSLPAAESGGINEPAYLELLDRFSKFYKSNPDVLQVNSIVDTMKRLNKNMHGDDPAYYRIPDTRELAAQYLLMYEFSLPYGLDLNNQINVDKSSTRVTVTARDVKTKELRELIAEGEQWLVDNAPDYMHVKAASPTVMFAYISERNISSMVTGTGLALFSITVILIFALGSFKYGMLSMIPNMVPAILGIGAWSLLYGEMGMSLAVITGMTLGIVVDDSVHFLSKYIRARREKGMDGEQAIRYAFHTVGKALVVTTVILTVGFSILGLSSFRLNNWMGQLTAIVIVFALLADFILLPAVLLFVDGKKKRKSELVSETEVTATA</sequence>
<evidence type="ECO:0000256" key="2">
    <source>
        <dbReference type="ARBA" id="ARBA00022475"/>
    </source>
</evidence>
<evidence type="ECO:0000256" key="3">
    <source>
        <dbReference type="ARBA" id="ARBA00022692"/>
    </source>
</evidence>
<organism evidence="8 9">
    <name type="scientific">Pelagicoccus mobilis</name>
    <dbReference type="NCBI Taxonomy" id="415221"/>
    <lineage>
        <taxon>Bacteria</taxon>
        <taxon>Pseudomonadati</taxon>
        <taxon>Verrucomicrobiota</taxon>
        <taxon>Opitutia</taxon>
        <taxon>Puniceicoccales</taxon>
        <taxon>Pelagicoccaceae</taxon>
        <taxon>Pelagicoccus</taxon>
    </lineage>
</organism>
<evidence type="ECO:0000256" key="1">
    <source>
        <dbReference type="ARBA" id="ARBA00004651"/>
    </source>
</evidence>
<gene>
    <name evidence="8" type="ORF">JIN87_14960</name>
</gene>
<dbReference type="InterPro" id="IPR000731">
    <property type="entry name" value="SSD"/>
</dbReference>
<feature type="transmembrane region" description="Helical" evidence="6">
    <location>
        <begin position="611"/>
        <end position="633"/>
    </location>
</feature>
<protein>
    <submittedName>
        <fullName evidence="8">MMPL family transporter</fullName>
    </submittedName>
</protein>
<feature type="transmembrane region" description="Helical" evidence="6">
    <location>
        <begin position="285"/>
        <end position="308"/>
    </location>
</feature>
<accession>A0A934RWN8</accession>